<protein>
    <submittedName>
        <fullName evidence="4">GTPase</fullName>
    </submittedName>
</protein>
<keyword evidence="2" id="KW-0812">Transmembrane</keyword>
<dbReference type="PANTHER" id="PTHR42698">
    <property type="entry name" value="GTPASE ERA"/>
    <property type="match status" value="1"/>
</dbReference>
<feature type="compositionally biased region" description="Low complexity" evidence="1">
    <location>
        <begin position="62"/>
        <end position="73"/>
    </location>
</feature>
<dbReference type="Proteomes" id="UP001611548">
    <property type="component" value="Unassembled WGS sequence"/>
</dbReference>
<dbReference type="InterPro" id="IPR027417">
    <property type="entry name" value="P-loop_NTPase"/>
</dbReference>
<feature type="region of interest" description="Disordered" evidence="1">
    <location>
        <begin position="564"/>
        <end position="614"/>
    </location>
</feature>
<keyword evidence="2" id="KW-0472">Membrane</keyword>
<organism evidence="4 5">
    <name type="scientific">Streptomyces pathocidini</name>
    <dbReference type="NCBI Taxonomy" id="1650571"/>
    <lineage>
        <taxon>Bacteria</taxon>
        <taxon>Bacillati</taxon>
        <taxon>Actinomycetota</taxon>
        <taxon>Actinomycetes</taxon>
        <taxon>Kitasatosporales</taxon>
        <taxon>Streptomycetaceae</taxon>
        <taxon>Streptomyces</taxon>
    </lineage>
</organism>
<feature type="region of interest" description="Disordered" evidence="1">
    <location>
        <begin position="121"/>
        <end position="147"/>
    </location>
</feature>
<dbReference type="Pfam" id="PF01926">
    <property type="entry name" value="MMR_HSR1"/>
    <property type="match status" value="1"/>
</dbReference>
<sequence>MTSAATDRPDRPDRSGEPAARQDPPGSEPAPRDGDPPPPGTWPPGRRPNSPDPALHMGGGHAIAPAESRAAEAPPRKAEARGTKEARGPREAHARVAKGRTVEAYAGRTRSVEPYAEQRYAEKSFTEGRPRATATSVTVRPTSAQPSWDDGLIARRARREADAAVEHPAEAATALKEQAPGEGSPATRAGEAEHRTPAAPVHEGGAAVRAGAAMALAPRPAAPPSTAPHRTGFNRGLRQRLEATRELVGLSRARLEARTLAEASHVLEEAAARHRLSLDHTVVAIAGASGSGKSSLFNSLIGAPLSEAGVRRPTTSAPIACSWSEGSEGLLDRLGVPPRLRRRPPRVNDTALHEPALRNLVLIDMPDHDSAVSGRREQVDRLLGLVDAVVWVVDPEKYADAVLHERYLRPLAGYSEVTFVVLNQVDRLPGEATDQVLDDLRRLLDEDGIALGEHGEPGATVLPVSAATGEGVGELRRRLGEFSAEGKAAERRLTADLDGATERLSTVFLAERRPGLTEESRAAFEDRLAEAVGAVAAGQAAEREWLRHAELACGAPWAQLKRRYDAKAQTKPKKKAEPGAAETGDEPKPEPKSGAADGAVARERSGSGADAAGQPVLSAARAMVGQAVRAVSDEASEGLPDPWAQAVREAAVRGGGRLPDALDKAAVQAAGAARPTGPGWWSVASALQGALLVLQVVGALWLVATVVAGPGDGWLMPALLMAVGVVAGPALAWCCRLAARGPARRYGQEAERRLRGAAASSGRARVLEPVAAELLRYREVRDQYFVAAGGSRHSTLL</sequence>
<dbReference type="Gene3D" id="3.40.50.300">
    <property type="entry name" value="P-loop containing nucleotide triphosphate hydrolases"/>
    <property type="match status" value="1"/>
</dbReference>
<evidence type="ECO:0000259" key="3">
    <source>
        <dbReference type="Pfam" id="PF01926"/>
    </source>
</evidence>
<feature type="compositionally biased region" description="Pro residues" evidence="1">
    <location>
        <begin position="36"/>
        <end position="46"/>
    </location>
</feature>
<proteinExistence type="predicted"/>
<feature type="region of interest" description="Disordered" evidence="1">
    <location>
        <begin position="1"/>
        <end position="105"/>
    </location>
</feature>
<feature type="compositionally biased region" description="Basic and acidic residues" evidence="1">
    <location>
        <begin position="7"/>
        <end position="16"/>
    </location>
</feature>
<gene>
    <name evidence="4" type="ORF">ACH429_18935</name>
</gene>
<dbReference type="InterPro" id="IPR005662">
    <property type="entry name" value="GTPase_Era-like"/>
</dbReference>
<feature type="region of interest" description="Disordered" evidence="1">
    <location>
        <begin position="160"/>
        <end position="201"/>
    </location>
</feature>
<feature type="compositionally biased region" description="Basic and acidic residues" evidence="1">
    <location>
        <begin position="74"/>
        <end position="94"/>
    </location>
</feature>
<evidence type="ECO:0000256" key="1">
    <source>
        <dbReference type="SAM" id="MobiDB-lite"/>
    </source>
</evidence>
<keyword evidence="5" id="KW-1185">Reference proteome</keyword>
<dbReference type="InterPro" id="IPR006073">
    <property type="entry name" value="GTP-bd"/>
</dbReference>
<feature type="compositionally biased region" description="Basic and acidic residues" evidence="1">
    <location>
        <begin position="121"/>
        <end position="130"/>
    </location>
</feature>
<keyword evidence="2" id="KW-1133">Transmembrane helix</keyword>
<accession>A0ABW7UWH0</accession>
<dbReference type="EMBL" id="JBIRWE010000007">
    <property type="protein sequence ID" value="MFI1966150.1"/>
    <property type="molecule type" value="Genomic_DNA"/>
</dbReference>
<evidence type="ECO:0000313" key="4">
    <source>
        <dbReference type="EMBL" id="MFI1966150.1"/>
    </source>
</evidence>
<feature type="compositionally biased region" description="Polar residues" evidence="1">
    <location>
        <begin position="133"/>
        <end position="146"/>
    </location>
</feature>
<dbReference type="RefSeq" id="WP_398718837.1">
    <property type="nucleotide sequence ID" value="NZ_JBIRWE010000007.1"/>
</dbReference>
<dbReference type="PANTHER" id="PTHR42698:SF1">
    <property type="entry name" value="GTPASE ERA, MITOCHONDRIAL"/>
    <property type="match status" value="1"/>
</dbReference>
<evidence type="ECO:0000313" key="5">
    <source>
        <dbReference type="Proteomes" id="UP001611548"/>
    </source>
</evidence>
<reference evidence="4 5" key="1">
    <citation type="submission" date="2024-10" db="EMBL/GenBank/DDBJ databases">
        <title>The Natural Products Discovery Center: Release of the First 8490 Sequenced Strains for Exploring Actinobacteria Biosynthetic Diversity.</title>
        <authorList>
            <person name="Kalkreuter E."/>
            <person name="Kautsar S.A."/>
            <person name="Yang D."/>
            <person name="Bader C.D."/>
            <person name="Teijaro C.N."/>
            <person name="Fluegel L."/>
            <person name="Davis C.M."/>
            <person name="Simpson J.R."/>
            <person name="Lauterbach L."/>
            <person name="Steele A.D."/>
            <person name="Gui C."/>
            <person name="Meng S."/>
            <person name="Li G."/>
            <person name="Viehrig K."/>
            <person name="Ye F."/>
            <person name="Su P."/>
            <person name="Kiefer A.F."/>
            <person name="Nichols A."/>
            <person name="Cepeda A.J."/>
            <person name="Yan W."/>
            <person name="Fan B."/>
            <person name="Jiang Y."/>
            <person name="Adhikari A."/>
            <person name="Zheng C.-J."/>
            <person name="Schuster L."/>
            <person name="Cowan T.M."/>
            <person name="Smanski M.J."/>
            <person name="Chevrette M.G."/>
            <person name="De Carvalho L.P.S."/>
            <person name="Shen B."/>
        </authorList>
    </citation>
    <scope>NUCLEOTIDE SEQUENCE [LARGE SCALE GENOMIC DNA]</scope>
    <source>
        <strain evidence="4 5">NPDC020327</strain>
    </source>
</reference>
<feature type="compositionally biased region" description="Basic and acidic residues" evidence="1">
    <location>
        <begin position="160"/>
        <end position="169"/>
    </location>
</feature>
<comment type="caution">
    <text evidence="4">The sequence shown here is derived from an EMBL/GenBank/DDBJ whole genome shotgun (WGS) entry which is preliminary data.</text>
</comment>
<feature type="domain" description="G" evidence="3">
    <location>
        <begin position="283"/>
        <end position="401"/>
    </location>
</feature>
<dbReference type="SUPFAM" id="SSF52540">
    <property type="entry name" value="P-loop containing nucleoside triphosphate hydrolases"/>
    <property type="match status" value="1"/>
</dbReference>
<feature type="transmembrane region" description="Helical" evidence="2">
    <location>
        <begin position="714"/>
        <end position="735"/>
    </location>
</feature>
<evidence type="ECO:0000256" key="2">
    <source>
        <dbReference type="SAM" id="Phobius"/>
    </source>
</evidence>
<name>A0ABW7UWH0_9ACTN</name>